<feature type="transmembrane region" description="Helical" evidence="13">
    <location>
        <begin position="358"/>
        <end position="382"/>
    </location>
</feature>
<keyword evidence="11 13" id="KW-0472">Membrane</keyword>
<dbReference type="PANTHER" id="PTHR43298:SF2">
    <property type="entry name" value="FMN_FAD EXPORTER YEEO-RELATED"/>
    <property type="match status" value="1"/>
</dbReference>
<evidence type="ECO:0000313" key="15">
    <source>
        <dbReference type="Proteomes" id="UP001060112"/>
    </source>
</evidence>
<evidence type="ECO:0000256" key="9">
    <source>
        <dbReference type="ARBA" id="ARBA00022989"/>
    </source>
</evidence>
<keyword evidence="10" id="KW-0406">Ion transport</keyword>
<keyword evidence="15" id="KW-1185">Reference proteome</keyword>
<dbReference type="InterPro" id="IPR050222">
    <property type="entry name" value="MATE_MdtK"/>
</dbReference>
<feature type="transmembrane region" description="Helical" evidence="13">
    <location>
        <begin position="96"/>
        <end position="118"/>
    </location>
</feature>
<dbReference type="PANTHER" id="PTHR43298">
    <property type="entry name" value="MULTIDRUG RESISTANCE PROTEIN NORM-RELATED"/>
    <property type="match status" value="1"/>
</dbReference>
<name>A0ABY5HY85_9FIRM</name>
<feature type="transmembrane region" description="Helical" evidence="13">
    <location>
        <begin position="193"/>
        <end position="219"/>
    </location>
</feature>
<dbReference type="Proteomes" id="UP001060112">
    <property type="component" value="Chromosome"/>
</dbReference>
<keyword evidence="8 13" id="KW-0812">Transmembrane</keyword>
<evidence type="ECO:0000313" key="14">
    <source>
        <dbReference type="EMBL" id="UTY38001.1"/>
    </source>
</evidence>
<organism evidence="14 15">
    <name type="scientific">Allocoprobacillus halotolerans</name>
    <dbReference type="NCBI Taxonomy" id="2944914"/>
    <lineage>
        <taxon>Bacteria</taxon>
        <taxon>Bacillati</taxon>
        <taxon>Bacillota</taxon>
        <taxon>Erysipelotrichia</taxon>
        <taxon>Erysipelotrichales</taxon>
        <taxon>Erysipelotrichaceae</taxon>
        <taxon>Allocoprobacillus</taxon>
    </lineage>
</organism>
<proteinExistence type="inferred from homology"/>
<dbReference type="InterPro" id="IPR048279">
    <property type="entry name" value="MdtK-like"/>
</dbReference>
<evidence type="ECO:0000256" key="3">
    <source>
        <dbReference type="ARBA" id="ARBA00010199"/>
    </source>
</evidence>
<evidence type="ECO:0000256" key="12">
    <source>
        <dbReference type="ARBA" id="ARBA00031636"/>
    </source>
</evidence>
<feature type="transmembrane region" description="Helical" evidence="13">
    <location>
        <begin position="285"/>
        <end position="305"/>
    </location>
</feature>
<dbReference type="EMBL" id="CP101620">
    <property type="protein sequence ID" value="UTY38001.1"/>
    <property type="molecule type" value="Genomic_DNA"/>
</dbReference>
<evidence type="ECO:0000256" key="13">
    <source>
        <dbReference type="SAM" id="Phobius"/>
    </source>
</evidence>
<feature type="transmembrane region" description="Helical" evidence="13">
    <location>
        <begin position="417"/>
        <end position="437"/>
    </location>
</feature>
<accession>A0ABY5HY85</accession>
<evidence type="ECO:0000256" key="11">
    <source>
        <dbReference type="ARBA" id="ARBA00023136"/>
    </source>
</evidence>
<feature type="transmembrane region" description="Helical" evidence="13">
    <location>
        <begin position="394"/>
        <end position="411"/>
    </location>
</feature>
<feature type="transmembrane region" description="Helical" evidence="13">
    <location>
        <begin position="130"/>
        <end position="151"/>
    </location>
</feature>
<keyword evidence="6" id="KW-0050">Antiport</keyword>
<comment type="subcellular location">
    <subcellularLocation>
        <location evidence="2">Cell membrane</location>
        <topology evidence="2">Multi-pass membrane protein</topology>
    </subcellularLocation>
</comment>
<dbReference type="PIRSF" id="PIRSF006603">
    <property type="entry name" value="DinF"/>
    <property type="match status" value="1"/>
</dbReference>
<evidence type="ECO:0000256" key="10">
    <source>
        <dbReference type="ARBA" id="ARBA00023065"/>
    </source>
</evidence>
<feature type="transmembrane region" description="Helical" evidence="13">
    <location>
        <begin position="163"/>
        <end position="187"/>
    </location>
</feature>
<feature type="transmembrane region" description="Helical" evidence="13">
    <location>
        <begin position="55"/>
        <end position="76"/>
    </location>
</feature>
<evidence type="ECO:0000256" key="6">
    <source>
        <dbReference type="ARBA" id="ARBA00022449"/>
    </source>
</evidence>
<sequence>MEDNKMGTMPVNKLLISMSLPMMISMLVQALYNIVDSVFVAQISENALTAVSLAFPLQNLMIAFAGGTAVGVNALLSRSLGEKNQNHVNQTALNAIFIFLITTLVFMIGGLTLSHTFFTVQTQNSEIVTAGTQYAMIVTGCSIGLFCQFLFERLLQATGRTLFTMFTQGLGAIINIILDPIFIFGLFGVPKMGVAGAAIATVIGQIIACLLALFFNLRFNHDIQFYFRQFKPNLHIIKQIYSVGIPSIIMQSIGSIMTFGMNTILIQFSTTATAVFGVYFKLQSFVFMPIFGLNNGMIPIIAYNLGAKQKNRMLKTIRLAMMYAIGLMVIGVIVFESIPEILLGFFNASDAMIEIGTPALRIIAIHFVLAGYSIVCSAVFQAVGKGTYSLLSSLIRQLFVLLPCAFVLSLFGQLNLIWLAFPIAELVAVIISTILFNRIKKQLDALMPS</sequence>
<dbReference type="InterPro" id="IPR002528">
    <property type="entry name" value="MATE_fam"/>
</dbReference>
<comment type="similarity">
    <text evidence="3">Belongs to the multi antimicrobial extrusion (MATE) (TC 2.A.66.1) family.</text>
</comment>
<keyword evidence="5" id="KW-0813">Transport</keyword>
<evidence type="ECO:0000256" key="2">
    <source>
        <dbReference type="ARBA" id="ARBA00004651"/>
    </source>
</evidence>
<evidence type="ECO:0000256" key="4">
    <source>
        <dbReference type="ARBA" id="ARBA00020268"/>
    </source>
</evidence>
<dbReference type="CDD" id="cd13144">
    <property type="entry name" value="MATE_like_4"/>
    <property type="match status" value="1"/>
</dbReference>
<gene>
    <name evidence="14" type="ORF">NMU03_09845</name>
</gene>
<keyword evidence="7" id="KW-1003">Cell membrane</keyword>
<reference evidence="14" key="1">
    <citation type="submission" date="2022-07" db="EMBL/GenBank/DDBJ databases">
        <title>Faecal culturing of patients with breast cancer.</title>
        <authorList>
            <person name="Teng N.M.Y."/>
            <person name="Kiu R."/>
            <person name="Evans R."/>
            <person name="Baker D.J."/>
            <person name="Zenner C."/>
            <person name="Robinson S.D."/>
            <person name="Hall L.J."/>
        </authorList>
    </citation>
    <scope>NUCLEOTIDE SEQUENCE</scope>
    <source>
        <strain evidence="14">LH1062</strain>
    </source>
</reference>
<protein>
    <recommendedName>
        <fullName evidence="4">Probable multidrug resistance protein NorM</fullName>
    </recommendedName>
    <alternativeName>
        <fullName evidence="12">Multidrug-efflux transporter</fullName>
    </alternativeName>
</protein>
<evidence type="ECO:0000256" key="1">
    <source>
        <dbReference type="ARBA" id="ARBA00003408"/>
    </source>
</evidence>
<dbReference type="Pfam" id="PF01554">
    <property type="entry name" value="MatE"/>
    <property type="match status" value="2"/>
</dbReference>
<comment type="function">
    <text evidence="1">Multidrug efflux pump.</text>
</comment>
<feature type="transmembrane region" description="Helical" evidence="13">
    <location>
        <begin position="14"/>
        <end position="35"/>
    </location>
</feature>
<keyword evidence="9 13" id="KW-1133">Transmembrane helix</keyword>
<evidence type="ECO:0000256" key="5">
    <source>
        <dbReference type="ARBA" id="ARBA00022448"/>
    </source>
</evidence>
<evidence type="ECO:0000256" key="8">
    <source>
        <dbReference type="ARBA" id="ARBA00022692"/>
    </source>
</evidence>
<evidence type="ECO:0000256" key="7">
    <source>
        <dbReference type="ARBA" id="ARBA00022475"/>
    </source>
</evidence>
<feature type="transmembrane region" description="Helical" evidence="13">
    <location>
        <begin position="317"/>
        <end position="338"/>
    </location>
</feature>
<dbReference type="NCBIfam" id="TIGR00797">
    <property type="entry name" value="matE"/>
    <property type="match status" value="1"/>
</dbReference>